<proteinExistence type="predicted"/>
<feature type="compositionally biased region" description="Low complexity" evidence="1">
    <location>
        <begin position="1"/>
        <end position="12"/>
    </location>
</feature>
<evidence type="ECO:0000313" key="3">
    <source>
        <dbReference type="Proteomes" id="UP000077202"/>
    </source>
</evidence>
<evidence type="ECO:0000313" key="2">
    <source>
        <dbReference type="EMBL" id="OAE19117.1"/>
    </source>
</evidence>
<evidence type="ECO:0000256" key="1">
    <source>
        <dbReference type="SAM" id="MobiDB-lite"/>
    </source>
</evidence>
<feature type="region of interest" description="Disordered" evidence="1">
    <location>
        <begin position="148"/>
        <end position="186"/>
    </location>
</feature>
<accession>A0A176VEV2</accession>
<name>A0A176VEV2_MARPO</name>
<dbReference type="Proteomes" id="UP000077202">
    <property type="component" value="Unassembled WGS sequence"/>
</dbReference>
<feature type="compositionally biased region" description="Basic and acidic residues" evidence="1">
    <location>
        <begin position="148"/>
        <end position="165"/>
    </location>
</feature>
<keyword evidence="3" id="KW-1185">Reference proteome</keyword>
<dbReference type="AlphaFoldDB" id="A0A176VEV2"/>
<sequence>MSQFSRSSSRSGCGDGTEGDDEDEPTVAASIHPSIPDIPVLRRKMRASFASHGRVDWRGFFVLKDQVAATVGCWRRATCSHTPGIYCTLQDRAGEGKARQGKAKAKARPGQVRPWDGDAQLAFSGLSLVAAGVVQLVHGSAEGLVADRESTAAAKPESESRRQSTEGRVGADLGLVPPRGVGVAEC</sequence>
<feature type="region of interest" description="Disordered" evidence="1">
    <location>
        <begin position="1"/>
        <end position="33"/>
    </location>
</feature>
<gene>
    <name evidence="2" type="ORF">AXG93_2062s1280</name>
</gene>
<comment type="caution">
    <text evidence="2">The sequence shown here is derived from an EMBL/GenBank/DDBJ whole genome shotgun (WGS) entry which is preliminary data.</text>
</comment>
<protein>
    <submittedName>
        <fullName evidence="2">Uncharacterized protein</fullName>
    </submittedName>
</protein>
<organism evidence="2 3">
    <name type="scientific">Marchantia polymorpha subsp. ruderalis</name>
    <dbReference type="NCBI Taxonomy" id="1480154"/>
    <lineage>
        <taxon>Eukaryota</taxon>
        <taxon>Viridiplantae</taxon>
        <taxon>Streptophyta</taxon>
        <taxon>Embryophyta</taxon>
        <taxon>Marchantiophyta</taxon>
        <taxon>Marchantiopsida</taxon>
        <taxon>Marchantiidae</taxon>
        <taxon>Marchantiales</taxon>
        <taxon>Marchantiaceae</taxon>
        <taxon>Marchantia</taxon>
    </lineage>
</organism>
<reference evidence="2" key="1">
    <citation type="submission" date="2016-03" db="EMBL/GenBank/DDBJ databases">
        <title>Mechanisms controlling the formation of the plant cell surface in tip-growing cells are functionally conserved among land plants.</title>
        <authorList>
            <person name="Honkanen S."/>
            <person name="Jones V.A."/>
            <person name="Morieri G."/>
            <person name="Champion C."/>
            <person name="Hetherington A.J."/>
            <person name="Kelly S."/>
            <person name="Saint-Marcoux D."/>
            <person name="Proust H."/>
            <person name="Prescott H."/>
            <person name="Dolan L."/>
        </authorList>
    </citation>
    <scope>NUCLEOTIDE SEQUENCE [LARGE SCALE GENOMIC DNA]</scope>
    <source>
        <tissue evidence="2">Whole gametophyte</tissue>
    </source>
</reference>
<dbReference type="EMBL" id="LVLJ01003929">
    <property type="protein sequence ID" value="OAE19117.1"/>
    <property type="molecule type" value="Genomic_DNA"/>
</dbReference>